<protein>
    <recommendedName>
        <fullName evidence="4">F-box domain-containing protein</fullName>
    </recommendedName>
</protein>
<dbReference type="GeneID" id="54455177"/>
<dbReference type="OrthoDB" id="5410873at2759"/>
<gene>
    <name evidence="1 3" type="ORF">BDZ99DRAFT_314292</name>
</gene>
<reference evidence="3" key="2">
    <citation type="submission" date="2020-04" db="EMBL/GenBank/DDBJ databases">
        <authorList>
            <consortium name="NCBI Genome Project"/>
        </authorList>
    </citation>
    <scope>NUCLEOTIDE SEQUENCE</scope>
    <source>
        <strain evidence="3">CBS 304.34</strain>
    </source>
</reference>
<evidence type="ECO:0000313" key="3">
    <source>
        <dbReference type="RefSeq" id="XP_033577501.1"/>
    </source>
</evidence>
<evidence type="ECO:0000313" key="2">
    <source>
        <dbReference type="Proteomes" id="UP000504636"/>
    </source>
</evidence>
<reference evidence="1 3" key="1">
    <citation type="journal article" date="2020" name="Stud. Mycol.">
        <title>101 Dothideomycetes genomes: a test case for predicting lifestyles and emergence of pathogens.</title>
        <authorList>
            <person name="Haridas S."/>
            <person name="Albert R."/>
            <person name="Binder M."/>
            <person name="Bloem J."/>
            <person name="Labutti K."/>
            <person name="Salamov A."/>
            <person name="Andreopoulos B."/>
            <person name="Baker S."/>
            <person name="Barry K."/>
            <person name="Bills G."/>
            <person name="Bluhm B."/>
            <person name="Cannon C."/>
            <person name="Castanera R."/>
            <person name="Culley D."/>
            <person name="Daum C."/>
            <person name="Ezra D."/>
            <person name="Gonzalez J."/>
            <person name="Henrissat B."/>
            <person name="Kuo A."/>
            <person name="Liang C."/>
            <person name="Lipzen A."/>
            <person name="Lutzoni F."/>
            <person name="Magnuson J."/>
            <person name="Mondo S."/>
            <person name="Nolan M."/>
            <person name="Ohm R."/>
            <person name="Pangilinan J."/>
            <person name="Park H.-J."/>
            <person name="Ramirez L."/>
            <person name="Alfaro M."/>
            <person name="Sun H."/>
            <person name="Tritt A."/>
            <person name="Yoshinaga Y."/>
            <person name="Zwiers L.-H."/>
            <person name="Turgeon B."/>
            <person name="Goodwin S."/>
            <person name="Spatafora J."/>
            <person name="Crous P."/>
            <person name="Grigoriev I."/>
        </authorList>
    </citation>
    <scope>NUCLEOTIDE SEQUENCE</scope>
    <source>
        <strain evidence="1 3">CBS 304.34</strain>
    </source>
</reference>
<dbReference type="EMBL" id="MU003700">
    <property type="protein sequence ID" value="KAF2810537.1"/>
    <property type="molecule type" value="Genomic_DNA"/>
</dbReference>
<dbReference type="RefSeq" id="XP_033577501.1">
    <property type="nucleotide sequence ID" value="XM_033714284.1"/>
</dbReference>
<accession>A0A6A6YRL1</accession>
<evidence type="ECO:0008006" key="4">
    <source>
        <dbReference type="Google" id="ProtNLM"/>
    </source>
</evidence>
<keyword evidence="2" id="KW-1185">Reference proteome</keyword>
<sequence length="435" mass="48885">MECRLTKLPTELQLLIIEKLQEPGEDSRQLVINLSNTCSSFRSLLAPKLFHSITLHNTEGSAALALAAANNHIAQHVKRLDFKATLFGTRISPYSYFATRVLIPKAVRSILGNLNLFPKLDTLSIQFDAQSFPGILWDILGDEEPIEDALKLEKEQPWRRLMAETYKLLCGNKSHSIKTLLLQDLIPLGVSTFTNSDFHKFLSTLEHFRITLLGGMAGHDGNFSSIHNSGYKSFVSRLPVFFLDHLDSVKTLSIAGTRNGMLGLNPSTCSAELPLANLRIPNLESFSLEWTFIYDELIQFLTAHAKTLKLISLHNCYGHSQDSIRCVRWHEVFDKLADVGPISLKRVDITIPTAKQIVYYSQSYEAKIQEVQQLQQKEPERLIFAYGFLSYGILVDATSDNTEAFINGDDEKAYARLAAIVKANRISSPTSKKRI</sequence>
<reference evidence="3" key="3">
    <citation type="submission" date="2025-04" db="UniProtKB">
        <authorList>
            <consortium name="RefSeq"/>
        </authorList>
    </citation>
    <scope>IDENTIFICATION</scope>
    <source>
        <strain evidence="3">CBS 304.34</strain>
    </source>
</reference>
<dbReference type="AlphaFoldDB" id="A0A6A6YRL1"/>
<dbReference type="Proteomes" id="UP000504636">
    <property type="component" value="Unplaced"/>
</dbReference>
<proteinExistence type="predicted"/>
<name>A0A6A6YRL1_9PEZI</name>
<organism evidence="1">
    <name type="scientific">Mytilinidion resinicola</name>
    <dbReference type="NCBI Taxonomy" id="574789"/>
    <lineage>
        <taxon>Eukaryota</taxon>
        <taxon>Fungi</taxon>
        <taxon>Dikarya</taxon>
        <taxon>Ascomycota</taxon>
        <taxon>Pezizomycotina</taxon>
        <taxon>Dothideomycetes</taxon>
        <taxon>Pleosporomycetidae</taxon>
        <taxon>Mytilinidiales</taxon>
        <taxon>Mytilinidiaceae</taxon>
        <taxon>Mytilinidion</taxon>
    </lineage>
</organism>
<evidence type="ECO:0000313" key="1">
    <source>
        <dbReference type="EMBL" id="KAF2810537.1"/>
    </source>
</evidence>